<dbReference type="Gene3D" id="1.20.5.110">
    <property type="match status" value="1"/>
</dbReference>
<sequence>MKGGESKSRYQSYQQGGGSYVPPGATYAEQQTSVLQDTVKTQYSTDAAAANVLNQMHTQRQQLQGARDDVWAMREATANAKRELADLAARNRQRRLKLYGVIAGLSALDFILFIRIVQCHGSFFC</sequence>
<keyword evidence="2" id="KW-0472">Membrane</keyword>
<dbReference type="EMBL" id="HBFW01005278">
    <property type="protein sequence ID" value="CAD8932359.1"/>
    <property type="molecule type" value="Transcribed_RNA"/>
</dbReference>
<name>A0A7S1GJ28_CYCTE</name>
<protein>
    <submittedName>
        <fullName evidence="3">Uncharacterized protein</fullName>
    </submittedName>
</protein>
<feature type="transmembrane region" description="Helical" evidence="2">
    <location>
        <begin position="98"/>
        <end position="117"/>
    </location>
</feature>
<dbReference type="AlphaFoldDB" id="A0A7S1GJ28"/>
<evidence type="ECO:0000256" key="1">
    <source>
        <dbReference type="SAM" id="MobiDB-lite"/>
    </source>
</evidence>
<gene>
    <name evidence="3" type="ORF">CTEN0397_LOCUS3384</name>
</gene>
<keyword evidence="2" id="KW-0812">Transmembrane</keyword>
<reference evidence="3" key="1">
    <citation type="submission" date="2021-01" db="EMBL/GenBank/DDBJ databases">
        <authorList>
            <person name="Corre E."/>
            <person name="Pelletier E."/>
            <person name="Niang G."/>
            <person name="Scheremetjew M."/>
            <person name="Finn R."/>
            <person name="Kale V."/>
            <person name="Holt S."/>
            <person name="Cochrane G."/>
            <person name="Meng A."/>
            <person name="Brown T."/>
            <person name="Cohen L."/>
        </authorList>
    </citation>
    <scope>NUCLEOTIDE SEQUENCE</scope>
    <source>
        <strain evidence="3">ECT3854</strain>
    </source>
</reference>
<proteinExistence type="predicted"/>
<accession>A0A7S1GJ28</accession>
<organism evidence="3">
    <name type="scientific">Cyclophora tenuis</name>
    <name type="common">Marine diatom</name>
    <dbReference type="NCBI Taxonomy" id="216820"/>
    <lineage>
        <taxon>Eukaryota</taxon>
        <taxon>Sar</taxon>
        <taxon>Stramenopiles</taxon>
        <taxon>Ochrophyta</taxon>
        <taxon>Bacillariophyta</taxon>
        <taxon>Fragilariophyceae</taxon>
        <taxon>Fragilariophycidae</taxon>
        <taxon>Cyclophorales</taxon>
        <taxon>Cyclophoraceae</taxon>
        <taxon>Cyclophora</taxon>
    </lineage>
</organism>
<dbReference type="SUPFAM" id="SSF58038">
    <property type="entry name" value="SNARE fusion complex"/>
    <property type="match status" value="1"/>
</dbReference>
<evidence type="ECO:0000256" key="2">
    <source>
        <dbReference type="SAM" id="Phobius"/>
    </source>
</evidence>
<feature type="region of interest" description="Disordered" evidence="1">
    <location>
        <begin position="1"/>
        <end position="24"/>
    </location>
</feature>
<evidence type="ECO:0000313" key="3">
    <source>
        <dbReference type="EMBL" id="CAD8932359.1"/>
    </source>
</evidence>
<keyword evidence="2" id="KW-1133">Transmembrane helix</keyword>